<dbReference type="Proteomes" id="UP000070444">
    <property type="component" value="Unassembled WGS sequence"/>
</dbReference>
<evidence type="ECO:0000256" key="1">
    <source>
        <dbReference type="SAM" id="Phobius"/>
    </source>
</evidence>
<proteinExistence type="predicted"/>
<reference evidence="2 3" key="1">
    <citation type="journal article" date="2015" name="Genome Biol. Evol.">
        <title>Phylogenomic analyses indicate that early fungi evolved digesting cell walls of algal ancestors of land plants.</title>
        <authorList>
            <person name="Chang Y."/>
            <person name="Wang S."/>
            <person name="Sekimoto S."/>
            <person name="Aerts A.L."/>
            <person name="Choi C."/>
            <person name="Clum A."/>
            <person name="LaButti K.M."/>
            <person name="Lindquist E.A."/>
            <person name="Yee Ngan C."/>
            <person name="Ohm R.A."/>
            <person name="Salamov A.A."/>
            <person name="Grigoriev I.V."/>
            <person name="Spatafora J.W."/>
            <person name="Berbee M.L."/>
        </authorList>
    </citation>
    <scope>NUCLEOTIDE SEQUENCE [LARGE SCALE GENOMIC DNA]</scope>
    <source>
        <strain evidence="2 3">NRRL 28638</strain>
    </source>
</reference>
<protein>
    <submittedName>
        <fullName evidence="2">Uncharacterized protein</fullName>
    </submittedName>
</protein>
<keyword evidence="1" id="KW-0812">Transmembrane</keyword>
<dbReference type="AlphaFoldDB" id="A0A137P5R3"/>
<keyword evidence="1" id="KW-0472">Membrane</keyword>
<sequence length="195" mass="21922">MIYSFILKLIHIIAASVAPFLILCCELKYVSSKFNENDKANAYCMFSLAPKVLMNLLFTSPDTLFLSEINIEAVLRICVGLGSVKFIERYGADKAIQVTRFFLGFALASTASRLILPIFENNTLVKLATGLIFTQITALTPIVVAVLCILDLNSYIFYSAIVKLTQFNFFNFEICFTIFAIFIGSCVIIEYQRRT</sequence>
<evidence type="ECO:0000313" key="2">
    <source>
        <dbReference type="EMBL" id="KXN70350.1"/>
    </source>
</evidence>
<feature type="transmembrane region" description="Helical" evidence="1">
    <location>
        <begin position="101"/>
        <end position="119"/>
    </location>
</feature>
<evidence type="ECO:0000313" key="3">
    <source>
        <dbReference type="Proteomes" id="UP000070444"/>
    </source>
</evidence>
<dbReference type="EMBL" id="KQ964505">
    <property type="protein sequence ID" value="KXN70350.1"/>
    <property type="molecule type" value="Genomic_DNA"/>
</dbReference>
<feature type="transmembrane region" description="Helical" evidence="1">
    <location>
        <begin position="169"/>
        <end position="189"/>
    </location>
</feature>
<accession>A0A137P5R3</accession>
<keyword evidence="3" id="KW-1185">Reference proteome</keyword>
<keyword evidence="1" id="KW-1133">Transmembrane helix</keyword>
<organism evidence="2 3">
    <name type="scientific">Conidiobolus coronatus (strain ATCC 28846 / CBS 209.66 / NRRL 28638)</name>
    <name type="common">Delacroixia coronata</name>
    <dbReference type="NCBI Taxonomy" id="796925"/>
    <lineage>
        <taxon>Eukaryota</taxon>
        <taxon>Fungi</taxon>
        <taxon>Fungi incertae sedis</taxon>
        <taxon>Zoopagomycota</taxon>
        <taxon>Entomophthoromycotina</taxon>
        <taxon>Entomophthoromycetes</taxon>
        <taxon>Entomophthorales</taxon>
        <taxon>Ancylistaceae</taxon>
        <taxon>Conidiobolus</taxon>
    </lineage>
</organism>
<feature type="transmembrane region" description="Helical" evidence="1">
    <location>
        <begin position="131"/>
        <end position="157"/>
    </location>
</feature>
<gene>
    <name evidence="2" type="ORF">CONCODRAFT_78899</name>
</gene>
<name>A0A137P5R3_CONC2</name>
<feature type="transmembrane region" description="Helical" evidence="1">
    <location>
        <begin position="6"/>
        <end position="28"/>
    </location>
</feature>